<comment type="subcellular location">
    <subcellularLocation>
        <location evidence="1">Nucleus</location>
    </subcellularLocation>
</comment>
<dbReference type="HOGENOM" id="CLU_024820_2_0_1"/>
<feature type="compositionally biased region" description="Basic and acidic residues" evidence="4">
    <location>
        <begin position="280"/>
        <end position="300"/>
    </location>
</feature>
<evidence type="ECO:0008006" key="7">
    <source>
        <dbReference type="Google" id="ProtNLM"/>
    </source>
</evidence>
<dbReference type="KEGG" id="scm:SCHCO_02609703"/>
<dbReference type="Pfam" id="PF09751">
    <property type="entry name" value="Es2"/>
    <property type="match status" value="1"/>
</dbReference>
<accession>D8PKS7</accession>
<dbReference type="Proteomes" id="UP000007431">
    <property type="component" value="Unassembled WGS sequence"/>
</dbReference>
<evidence type="ECO:0000256" key="3">
    <source>
        <dbReference type="ARBA" id="ARBA00023242"/>
    </source>
</evidence>
<dbReference type="OrthoDB" id="19679at2759"/>
<dbReference type="OMA" id="AQNDYLD"/>
<dbReference type="GeneID" id="9594879"/>
<evidence type="ECO:0000313" key="5">
    <source>
        <dbReference type="EMBL" id="EFJ04029.1"/>
    </source>
</evidence>
<feature type="region of interest" description="Disordered" evidence="4">
    <location>
        <begin position="468"/>
        <end position="533"/>
    </location>
</feature>
<keyword evidence="6" id="KW-1185">Reference proteome</keyword>
<protein>
    <recommendedName>
        <fullName evidence="7">Nuclear protein DGCR14</fullName>
    </recommendedName>
</protein>
<dbReference type="InterPro" id="IPR019148">
    <property type="entry name" value="Nuclear_protein_DGCR14_ESS-2"/>
</dbReference>
<reference evidence="5 6" key="1">
    <citation type="journal article" date="2010" name="Nat. Biotechnol.">
        <title>Genome sequence of the model mushroom Schizophyllum commune.</title>
        <authorList>
            <person name="Ohm R.A."/>
            <person name="de Jong J.F."/>
            <person name="Lugones L.G."/>
            <person name="Aerts A."/>
            <person name="Kothe E."/>
            <person name="Stajich J.E."/>
            <person name="de Vries R.P."/>
            <person name="Record E."/>
            <person name="Levasseur A."/>
            <person name="Baker S.E."/>
            <person name="Bartholomew K.A."/>
            <person name="Coutinho P.M."/>
            <person name="Erdmann S."/>
            <person name="Fowler T.J."/>
            <person name="Gathman A.C."/>
            <person name="Lombard V."/>
            <person name="Henrissat B."/>
            <person name="Knabe N."/>
            <person name="Kuees U."/>
            <person name="Lilly W.W."/>
            <person name="Lindquist E."/>
            <person name="Lucas S."/>
            <person name="Magnuson J.K."/>
            <person name="Piumi F."/>
            <person name="Raudaskoski M."/>
            <person name="Salamov A."/>
            <person name="Schmutz J."/>
            <person name="Schwarze F.W.M.R."/>
            <person name="vanKuyk P.A."/>
            <person name="Horton J.S."/>
            <person name="Grigoriev I.V."/>
            <person name="Woesten H.A.B."/>
        </authorList>
    </citation>
    <scope>NUCLEOTIDE SEQUENCE [LARGE SCALE GENOMIC DNA]</scope>
    <source>
        <strain evidence="6">H4-8 / FGSC 9210</strain>
    </source>
</reference>
<sequence length="533" mass="60166">MCAQNTQVTQEQEFRYTLYRDFREPPTHIRGATLRIYRGTGSIPDWVDVDEAAERSLNRQIVLEEDEYTAALSHIIARDFFPSLHHLDATNDWLSAVESGDETRIQNTVRRLEDLSATPFTGATPRYRPGDVEDTPRPAKRARLERDEQAKGLNLSLDEFQARFTSEDNSSFTRILDDENEKRREAHGWAFEAQRKAVKAIEDGYRKRQLLLEGKATEAEGIEGAGVRGKLRIEYPDATVRGLIEGKKAEDGGKAVAEEDKEGDAKEQEQALALTLAKYGESEGDHDEKVLTQKKDERDPGVQAWRFKARNQLMFPPDADESPYHPKPTEPKPKERVIKHTNTRLPEQEEAEKSRSEPPSPTRSRIDAAIMGTAYSNTSLNSSDSFNLVPNLPTPTPDQLGSARMKELMTWGTLAGTPRILSSDAIDEPPTPFRIAEPTQREVISRKLSQSASKSIRERDGIMRGVKKEAMPPPSWTTRREREGNLTPAARRLLDRTVGAQRRADAMERESGWNRAKQKDIASMRWTPTPGRG</sequence>
<proteinExistence type="inferred from homology"/>
<dbReference type="EMBL" id="GL377302">
    <property type="protein sequence ID" value="EFJ04029.1"/>
    <property type="molecule type" value="Genomic_DNA"/>
</dbReference>
<feature type="region of interest" description="Disordered" evidence="4">
    <location>
        <begin position="119"/>
        <end position="148"/>
    </location>
</feature>
<dbReference type="GO" id="GO:0071013">
    <property type="term" value="C:catalytic step 2 spliceosome"/>
    <property type="evidence" value="ECO:0007669"/>
    <property type="project" value="TreeGrafter"/>
</dbReference>
<name>D8PKS7_SCHCM</name>
<dbReference type="PANTHER" id="PTHR12940">
    <property type="entry name" value="ES-2 PROTEIN - RELATED"/>
    <property type="match status" value="1"/>
</dbReference>
<feature type="compositionally biased region" description="Basic and acidic residues" evidence="4">
    <location>
        <begin position="249"/>
        <end position="269"/>
    </location>
</feature>
<gene>
    <name evidence="5" type="ORF">SCHCODRAFT_81024</name>
</gene>
<keyword evidence="3" id="KW-0539">Nucleus</keyword>
<evidence type="ECO:0000256" key="2">
    <source>
        <dbReference type="ARBA" id="ARBA00009072"/>
    </source>
</evidence>
<organism evidence="6">
    <name type="scientific">Schizophyllum commune (strain H4-8 / FGSC 9210)</name>
    <name type="common">Split gill fungus</name>
    <dbReference type="NCBI Taxonomy" id="578458"/>
    <lineage>
        <taxon>Eukaryota</taxon>
        <taxon>Fungi</taxon>
        <taxon>Dikarya</taxon>
        <taxon>Basidiomycota</taxon>
        <taxon>Agaricomycotina</taxon>
        <taxon>Agaricomycetes</taxon>
        <taxon>Agaricomycetidae</taxon>
        <taxon>Agaricales</taxon>
        <taxon>Schizophyllaceae</taxon>
        <taxon>Schizophyllum</taxon>
    </lineage>
</organism>
<evidence type="ECO:0000256" key="1">
    <source>
        <dbReference type="ARBA" id="ARBA00004123"/>
    </source>
</evidence>
<feature type="compositionally biased region" description="Basic and acidic residues" evidence="4">
    <location>
        <begin position="502"/>
        <end position="522"/>
    </location>
</feature>
<dbReference type="PANTHER" id="PTHR12940:SF0">
    <property type="entry name" value="SPLICING FACTOR ESS-2 HOMOLOG"/>
    <property type="match status" value="1"/>
</dbReference>
<dbReference type="VEuPathDB" id="FungiDB:SCHCODRAFT_02609703"/>
<feature type="region of interest" description="Disordered" evidence="4">
    <location>
        <begin position="314"/>
        <end position="365"/>
    </location>
</feature>
<feature type="compositionally biased region" description="Basic and acidic residues" evidence="4">
    <location>
        <begin position="322"/>
        <end position="338"/>
    </location>
</feature>
<dbReference type="AlphaFoldDB" id="D8PKS7"/>
<evidence type="ECO:0000256" key="4">
    <source>
        <dbReference type="SAM" id="MobiDB-lite"/>
    </source>
</evidence>
<evidence type="ECO:0000313" key="6">
    <source>
        <dbReference type="Proteomes" id="UP000007431"/>
    </source>
</evidence>
<comment type="similarity">
    <text evidence="2">Belongs to the ESS2 family.</text>
</comment>
<dbReference type="InParanoid" id="D8PKS7"/>
<dbReference type="eggNOG" id="KOG2627">
    <property type="taxonomic scope" value="Eukaryota"/>
</dbReference>
<dbReference type="STRING" id="578458.D8PKS7"/>
<feature type="compositionally biased region" description="Basic and acidic residues" evidence="4">
    <location>
        <begin position="128"/>
        <end position="148"/>
    </location>
</feature>
<feature type="region of interest" description="Disordered" evidence="4">
    <location>
        <begin position="249"/>
        <end position="301"/>
    </location>
</feature>